<keyword evidence="3" id="KW-1185">Reference proteome</keyword>
<evidence type="ECO:0000313" key="2">
    <source>
        <dbReference type="EMBL" id="MFB9629796.1"/>
    </source>
</evidence>
<reference evidence="2 3" key="1">
    <citation type="submission" date="2024-09" db="EMBL/GenBank/DDBJ databases">
        <authorList>
            <person name="Sun Q."/>
            <person name="Mori K."/>
        </authorList>
    </citation>
    <scope>NUCLEOTIDE SEQUENCE [LARGE SCALE GENOMIC DNA]</scope>
    <source>
        <strain evidence="2 3">JCM 3143</strain>
    </source>
</reference>
<comment type="caution">
    <text evidence="2">The sequence shown here is derived from an EMBL/GenBank/DDBJ whole genome shotgun (WGS) entry which is preliminary data.</text>
</comment>
<protein>
    <submittedName>
        <fullName evidence="2">Uncharacterized protein</fullName>
    </submittedName>
</protein>
<dbReference type="RefSeq" id="WP_378521049.1">
    <property type="nucleotide sequence ID" value="NZ_BAAAXV010000009.1"/>
</dbReference>
<evidence type="ECO:0000256" key="1">
    <source>
        <dbReference type="SAM" id="MobiDB-lite"/>
    </source>
</evidence>
<proteinExistence type="predicted"/>
<feature type="region of interest" description="Disordered" evidence="1">
    <location>
        <begin position="129"/>
        <end position="160"/>
    </location>
</feature>
<dbReference type="EMBL" id="JBHMBW010000067">
    <property type="protein sequence ID" value="MFB9629796.1"/>
    <property type="molecule type" value="Genomic_DNA"/>
</dbReference>
<accession>A0ABV5SDN6</accession>
<feature type="compositionally biased region" description="Basic and acidic residues" evidence="1">
    <location>
        <begin position="130"/>
        <end position="139"/>
    </location>
</feature>
<organism evidence="2 3">
    <name type="scientific">Nonomuraea helvata</name>
    <dbReference type="NCBI Taxonomy" id="37484"/>
    <lineage>
        <taxon>Bacteria</taxon>
        <taxon>Bacillati</taxon>
        <taxon>Actinomycetota</taxon>
        <taxon>Actinomycetes</taxon>
        <taxon>Streptosporangiales</taxon>
        <taxon>Streptosporangiaceae</taxon>
        <taxon>Nonomuraea</taxon>
    </lineage>
</organism>
<name>A0ABV5SDN6_9ACTN</name>
<gene>
    <name evidence="2" type="ORF">ACFFSA_42575</name>
</gene>
<evidence type="ECO:0000313" key="3">
    <source>
        <dbReference type="Proteomes" id="UP001589532"/>
    </source>
</evidence>
<dbReference type="Proteomes" id="UP001589532">
    <property type="component" value="Unassembled WGS sequence"/>
</dbReference>
<sequence length="160" mass="17542">MDFSSVQAFGADGRAAITSLIFTDCHRCGVRSTPSRRGAAGRRVVGALWRCCRMRRRCPGVRLCRRETSSSVTLREGGSRDVVSARRTALHPGRRVVAPGRLLALTCLSFLSRFLLCRMAVVAGRANTRRRGDVKDGTSRPRRGSGRACGSSGVIRRRRP</sequence>